<evidence type="ECO:0000313" key="3">
    <source>
        <dbReference type="Proteomes" id="UP000729913"/>
    </source>
</evidence>
<accession>A0A8J5UR69</accession>
<evidence type="ECO:0000256" key="1">
    <source>
        <dbReference type="SAM" id="MobiDB-lite"/>
    </source>
</evidence>
<feature type="non-terminal residue" evidence="2">
    <location>
        <position position="81"/>
    </location>
</feature>
<reference evidence="2" key="2">
    <citation type="submission" date="2021-04" db="EMBL/GenBank/DDBJ databases">
        <title>Genome-wide patterns of bracovirus chromosomal integration into multiple host tissues during parasitism.</title>
        <authorList>
            <person name="Chebbi M.A.C."/>
        </authorList>
    </citation>
    <scope>NUCLEOTIDE SEQUENCE</scope>
    <source>
        <tissue evidence="2">Whole body</tissue>
    </source>
</reference>
<dbReference type="OrthoDB" id="19092at2759"/>
<name>A0A8J5UR69_9HYME</name>
<feature type="compositionally biased region" description="Basic and acidic residues" evidence="1">
    <location>
        <begin position="13"/>
        <end position="32"/>
    </location>
</feature>
<sequence>TGVWSPGSSSDPYNRDRDPRSPDRGKNLERDAGIPPVWTPSSAGTSPVAERKEFRPVSFESPILGRRKKPQVTPKANKSIE</sequence>
<organism evidence="2 3">
    <name type="scientific">Cotesia typhae</name>
    <dbReference type="NCBI Taxonomy" id="2053667"/>
    <lineage>
        <taxon>Eukaryota</taxon>
        <taxon>Metazoa</taxon>
        <taxon>Ecdysozoa</taxon>
        <taxon>Arthropoda</taxon>
        <taxon>Hexapoda</taxon>
        <taxon>Insecta</taxon>
        <taxon>Pterygota</taxon>
        <taxon>Neoptera</taxon>
        <taxon>Endopterygota</taxon>
        <taxon>Hymenoptera</taxon>
        <taxon>Apocrita</taxon>
        <taxon>Ichneumonoidea</taxon>
        <taxon>Braconidae</taxon>
        <taxon>Microgastrinae</taxon>
        <taxon>Cotesia</taxon>
    </lineage>
</organism>
<feature type="compositionally biased region" description="Polar residues" evidence="1">
    <location>
        <begin position="1"/>
        <end position="12"/>
    </location>
</feature>
<proteinExistence type="predicted"/>
<evidence type="ECO:0000313" key="2">
    <source>
        <dbReference type="EMBL" id="KAG8037142.1"/>
    </source>
</evidence>
<gene>
    <name evidence="2" type="ORF">G9C98_004464</name>
</gene>
<protein>
    <submittedName>
        <fullName evidence="2">Uncharacterized protein</fullName>
    </submittedName>
</protein>
<dbReference type="AlphaFoldDB" id="A0A8J5UR69"/>
<keyword evidence="3" id="KW-1185">Reference proteome</keyword>
<comment type="caution">
    <text evidence="2">The sequence shown here is derived from an EMBL/GenBank/DDBJ whole genome shotgun (WGS) entry which is preliminary data.</text>
</comment>
<dbReference type="Proteomes" id="UP000729913">
    <property type="component" value="Unassembled WGS sequence"/>
</dbReference>
<dbReference type="EMBL" id="JAAOIC020000048">
    <property type="protein sequence ID" value="KAG8037142.1"/>
    <property type="molecule type" value="Genomic_DNA"/>
</dbReference>
<reference evidence="2" key="1">
    <citation type="submission" date="2020-03" db="EMBL/GenBank/DDBJ databases">
        <authorList>
            <person name="Chebbi M.A."/>
            <person name="Drezen J.M."/>
        </authorList>
    </citation>
    <scope>NUCLEOTIDE SEQUENCE</scope>
    <source>
        <tissue evidence="2">Whole body</tissue>
    </source>
</reference>
<feature type="region of interest" description="Disordered" evidence="1">
    <location>
        <begin position="1"/>
        <end position="81"/>
    </location>
</feature>